<dbReference type="Proteomes" id="UP001595443">
    <property type="component" value="Unassembled WGS sequence"/>
</dbReference>
<organism evidence="2 3">
    <name type="scientific">Acidimangrovimonas pyrenivorans</name>
    <dbReference type="NCBI Taxonomy" id="2030798"/>
    <lineage>
        <taxon>Bacteria</taxon>
        <taxon>Pseudomonadati</taxon>
        <taxon>Pseudomonadota</taxon>
        <taxon>Alphaproteobacteria</taxon>
        <taxon>Rhodobacterales</taxon>
        <taxon>Paracoccaceae</taxon>
        <taxon>Acidimangrovimonas</taxon>
    </lineage>
</organism>
<comment type="caution">
    <text evidence="2">The sequence shown here is derived from an EMBL/GenBank/DDBJ whole genome shotgun (WGS) entry which is preliminary data.</text>
</comment>
<evidence type="ECO:0000313" key="2">
    <source>
        <dbReference type="EMBL" id="MFC2970387.1"/>
    </source>
</evidence>
<evidence type="ECO:0000313" key="3">
    <source>
        <dbReference type="Proteomes" id="UP001595443"/>
    </source>
</evidence>
<keyword evidence="1" id="KW-0732">Signal</keyword>
<feature type="chain" id="PRO_5046044691" description="Secreted protein" evidence="1">
    <location>
        <begin position="23"/>
        <end position="115"/>
    </location>
</feature>
<sequence>MMKKIVVASLGLALLCASPLAAQTAKRMTHDQLMQWAKAGGYCGSMAVVDAQYLADGRVQVTCPTGYKAGSGTAAGTGLTGGLGASGGAIAGVIGVVVVAAAAGSGSGSSSTTTN</sequence>
<dbReference type="RefSeq" id="WP_377835294.1">
    <property type="nucleotide sequence ID" value="NZ_JBHRSK010000018.1"/>
</dbReference>
<keyword evidence="3" id="KW-1185">Reference proteome</keyword>
<protein>
    <recommendedName>
        <fullName evidence="4">Secreted protein</fullName>
    </recommendedName>
</protein>
<proteinExistence type="predicted"/>
<name>A0ABV7AN23_9RHOB</name>
<gene>
    <name evidence="2" type="ORF">ACFOES_20000</name>
</gene>
<reference evidence="3" key="1">
    <citation type="journal article" date="2019" name="Int. J. Syst. Evol. Microbiol.">
        <title>The Global Catalogue of Microorganisms (GCM) 10K type strain sequencing project: providing services to taxonomists for standard genome sequencing and annotation.</title>
        <authorList>
            <consortium name="The Broad Institute Genomics Platform"/>
            <consortium name="The Broad Institute Genome Sequencing Center for Infectious Disease"/>
            <person name="Wu L."/>
            <person name="Ma J."/>
        </authorList>
    </citation>
    <scope>NUCLEOTIDE SEQUENCE [LARGE SCALE GENOMIC DNA]</scope>
    <source>
        <strain evidence="3">KCTC 62192</strain>
    </source>
</reference>
<evidence type="ECO:0008006" key="4">
    <source>
        <dbReference type="Google" id="ProtNLM"/>
    </source>
</evidence>
<feature type="signal peptide" evidence="1">
    <location>
        <begin position="1"/>
        <end position="22"/>
    </location>
</feature>
<accession>A0ABV7AN23</accession>
<evidence type="ECO:0000256" key="1">
    <source>
        <dbReference type="SAM" id="SignalP"/>
    </source>
</evidence>
<dbReference type="EMBL" id="JBHRSK010000018">
    <property type="protein sequence ID" value="MFC2970387.1"/>
    <property type="molecule type" value="Genomic_DNA"/>
</dbReference>